<feature type="compositionally biased region" description="Low complexity" evidence="1">
    <location>
        <begin position="293"/>
        <end position="304"/>
    </location>
</feature>
<organism evidence="2 3">
    <name type="scientific">Toxoplasma gondii TgCatPRC2</name>
    <dbReference type="NCBI Taxonomy" id="1130821"/>
    <lineage>
        <taxon>Eukaryota</taxon>
        <taxon>Sar</taxon>
        <taxon>Alveolata</taxon>
        <taxon>Apicomplexa</taxon>
        <taxon>Conoidasida</taxon>
        <taxon>Coccidia</taxon>
        <taxon>Eucoccidiorida</taxon>
        <taxon>Eimeriorina</taxon>
        <taxon>Sarcocystidae</taxon>
        <taxon>Toxoplasma</taxon>
    </lineage>
</organism>
<gene>
    <name evidence="2" type="ORF">TGPRC2_314370</name>
</gene>
<feature type="compositionally biased region" description="Low complexity" evidence="1">
    <location>
        <begin position="637"/>
        <end position="655"/>
    </location>
</feature>
<dbReference type="EMBL" id="AHZP02001983">
    <property type="protein sequence ID" value="KYK65379.1"/>
    <property type="molecule type" value="Genomic_DNA"/>
</dbReference>
<evidence type="ECO:0000313" key="3">
    <source>
        <dbReference type="Proteomes" id="UP000075225"/>
    </source>
</evidence>
<feature type="compositionally biased region" description="Polar residues" evidence="1">
    <location>
        <begin position="64"/>
        <end position="75"/>
    </location>
</feature>
<accession>A0A151H7N4</accession>
<feature type="compositionally biased region" description="Low complexity" evidence="1">
    <location>
        <begin position="1"/>
        <end position="36"/>
    </location>
</feature>
<sequence length="892" mass="93852">MHASTRNSAARSSSSSLSASGGEASRVAGSSGVSGRPVLHAKKASLRSTSTRCSKPPNGEKKTSPGNENEGTPNTREAPRRSSASPRVSGHPPAERSESLSGSRKGQTHAAKLLMDSGNLSRRERPRDELSRKGGDAAFTLPPTAKPGCVTSGAEKKQATALASSSRFCCFLGLGSGGVYTPKQRRPGQAQAAKAPAGAVAVQSAGTGTVRGFFSQPELCRESSPEREDRPAVSATGEAPEQSLSVRIDSSVDVDASQLAERSRPPVSSLAACGACPPPSAHAPEQAALPCVSPLSTEDSSKSSSLRHFRRPPLSASADASFSSSSSSLSLPSSSSLSSSSSAVASSSSSSSAFASAALAFSSSACSPYSPSPRRPAFPSSLGSFSPHSPFSVRSHGSALSADLSPKASTPLHPDVFLNFVDSAFLIFPSTREQARATAEEMLQAAQREAERGDEGERANVEGDGGGERAKGEAEKGEGEKGEAEKGEAEKGEAQKGEGEKGEAEKGGKNKRGTACAEQGEREDVTSKRRRLGATHETSGSTEVARSEEEERKLGKGQKAREARTETASTGSASLISVSGAACVEGSRLDSGHSRVSQDGRNASFARSPLRGRDLRSAISAVCTPRVFPAWPGDEAPSPGSSLSSPVQSPPSGRAWRGRGDARAFADCLRLEAQRLAEAAKKRDLMHLLRSTSLELPHLNRHGVSLIYGPRVPGDDGFDYRVVYWGETAACSPEEKVRNQMRAQAFRERIRNLALQSPDGLLTVQQLVLDLDINMSRGWIHYAKLVLAGNSSGERERESDDETRCSDLLAVASFFFSRQFARVGSDTASAALTERNAKCFSGIGSPLPFRSLFLSPSLVCCLFPRHASLCLSLLRHISQERSVHRISVASTS</sequence>
<feature type="compositionally biased region" description="Basic and acidic residues" evidence="1">
    <location>
        <begin position="121"/>
        <end position="135"/>
    </location>
</feature>
<protein>
    <submittedName>
        <fullName evidence="2">Uncharacterized protein</fullName>
    </submittedName>
</protein>
<dbReference type="Proteomes" id="UP000075225">
    <property type="component" value="Unassembled WGS sequence"/>
</dbReference>
<feature type="compositionally biased region" description="Basic and acidic residues" evidence="1">
    <location>
        <begin position="219"/>
        <end position="231"/>
    </location>
</feature>
<feature type="region of interest" description="Disordered" evidence="1">
    <location>
        <begin position="589"/>
        <end position="608"/>
    </location>
</feature>
<evidence type="ECO:0000256" key="1">
    <source>
        <dbReference type="SAM" id="MobiDB-lite"/>
    </source>
</evidence>
<reference evidence="3" key="1">
    <citation type="submission" date="2016-03" db="EMBL/GenBank/DDBJ databases">
        <authorList>
            <person name="Sibley D."/>
            <person name="Venepally P."/>
            <person name="Karamycheva S."/>
            <person name="Hadjithomas M."/>
            <person name="Khan A."/>
            <person name="Brunk B."/>
            <person name="Roos D."/>
            <person name="Caler E."/>
            <person name="Lorenzi H."/>
        </authorList>
    </citation>
    <scope>NUCLEOTIDE SEQUENCE [LARGE SCALE GENOMIC DNA]</scope>
    <source>
        <strain evidence="3">TgCatPRC2</strain>
    </source>
</reference>
<feature type="compositionally biased region" description="Low complexity" evidence="1">
    <location>
        <begin position="314"/>
        <end position="347"/>
    </location>
</feature>
<feature type="compositionally biased region" description="Basic and acidic residues" evidence="1">
    <location>
        <begin position="448"/>
        <end position="508"/>
    </location>
</feature>
<comment type="caution">
    <text evidence="2">The sequence shown here is derived from an EMBL/GenBank/DDBJ whole genome shotgun (WGS) entry which is preliminary data.</text>
</comment>
<feature type="region of interest" description="Disordered" evidence="1">
    <location>
        <begin position="1"/>
        <end position="157"/>
    </location>
</feature>
<feature type="compositionally biased region" description="Basic and acidic residues" evidence="1">
    <location>
        <begin position="545"/>
        <end position="565"/>
    </location>
</feature>
<dbReference type="AlphaFoldDB" id="A0A151H7N4"/>
<dbReference type="OrthoDB" id="333174at2759"/>
<name>A0A151H7N4_TOXGO</name>
<dbReference type="VEuPathDB" id="ToxoDB:TGPRC2_314370"/>
<feature type="region of interest" description="Disordered" evidence="1">
    <location>
        <begin position="632"/>
        <end position="658"/>
    </location>
</feature>
<evidence type="ECO:0000313" key="2">
    <source>
        <dbReference type="EMBL" id="KYK65379.1"/>
    </source>
</evidence>
<feature type="region of interest" description="Disordered" evidence="1">
    <location>
        <begin position="216"/>
        <end position="347"/>
    </location>
</feature>
<feature type="region of interest" description="Disordered" evidence="1">
    <location>
        <begin position="434"/>
        <end position="573"/>
    </location>
</feature>
<feature type="compositionally biased region" description="Basic and acidic residues" evidence="1">
    <location>
        <begin position="589"/>
        <end position="598"/>
    </location>
</feature>
<proteinExistence type="predicted"/>
<feature type="region of interest" description="Disordered" evidence="1">
    <location>
        <begin position="364"/>
        <end position="413"/>
    </location>
</feature>